<dbReference type="GO" id="GO:0005634">
    <property type="term" value="C:nucleus"/>
    <property type="evidence" value="ECO:0007669"/>
    <property type="project" value="UniProtKB-SubCell"/>
</dbReference>
<feature type="domain" description="Xylanolytic transcriptional activator regulatory" evidence="7">
    <location>
        <begin position="295"/>
        <end position="368"/>
    </location>
</feature>
<dbReference type="Pfam" id="PF04082">
    <property type="entry name" value="Fungal_trans"/>
    <property type="match status" value="1"/>
</dbReference>
<keyword evidence="5" id="KW-0539">Nucleus</keyword>
<dbReference type="GO" id="GO:0003677">
    <property type="term" value="F:DNA binding"/>
    <property type="evidence" value="ECO:0007669"/>
    <property type="project" value="InterPro"/>
</dbReference>
<feature type="region of interest" description="Disordered" evidence="6">
    <location>
        <begin position="21"/>
        <end position="47"/>
    </location>
</feature>
<sequence>MRRLEEIIFTLSAGIGGKNERPVLPVDSSTAPALGSTADASDIDNGGELVNHTSRKDQLAGGLVPGRRDVVSEGRYLGYWDTARSATEETVRIVLVAWYVGSKRCYASFNQRTSVNWRLKADKTNGLRCPSVNSLPFLNGKQSRAVELDSPETHNVLLFGPQPTTYPFPFVGPNPSQQRLLWQSYLENVAPLVTIVHRPSLEQLLAQASRSEYVIDKPSKALLFAVYLSAITSMTSAQCLDKLGEQQEELICRYRFAVEQALTQADFINSHSLNLLQSAVLYLICIRRHDKQNFVWTMIAVVLRLAQRLELHRESALSVKSPIDIEMSRRLWWHISILDVQCAEDYRTEPMIHDGQYDTRFPLNINDNDLTPGATEFPSERLGFTDMTFSLIRFQITATYRVLKRSLTVQSNISAEDIVIYRQQLVADLERRLYENYLQYCNTAITVHWLCSTISRLVLSKLRLYVYDAVTLGDMPTTEPMAKVHEFLFATSVDIIELSVLLETSKRDPGNWSWVFKNNNQWNALAFVLAELCVRSPGPDVDRAWLAVTSAYNSWNSQDTQAQKEIWPVISRLMVRATDAKRRQLGLSCGDGSILTRQYCRPFPVVGPRPSGRIDDLRQPLPRWSQVLPHNSEPSLAPNHSYNMLNDLSLPVNGLAGVPELGSGVDNRFSDLLEDDLFSSIDFPPNPILDLF</sequence>
<dbReference type="CDD" id="cd12148">
    <property type="entry name" value="fungal_TF_MHR"/>
    <property type="match status" value="1"/>
</dbReference>
<gene>
    <name evidence="8" type="ORF">CNMCM5623_002702</name>
</gene>
<dbReference type="InterPro" id="IPR050613">
    <property type="entry name" value="Sec_Metabolite_Reg"/>
</dbReference>
<evidence type="ECO:0000313" key="9">
    <source>
        <dbReference type="Proteomes" id="UP000654922"/>
    </source>
</evidence>
<dbReference type="InterPro" id="IPR007219">
    <property type="entry name" value="XnlR_reg_dom"/>
</dbReference>
<evidence type="ECO:0000256" key="1">
    <source>
        <dbReference type="ARBA" id="ARBA00004123"/>
    </source>
</evidence>
<dbReference type="OrthoDB" id="3989227at2759"/>
<reference evidence="8" key="1">
    <citation type="submission" date="2020-06" db="EMBL/GenBank/DDBJ databases">
        <title>Draft genome sequences of strains closely related to Aspergillus parafelis and Aspergillus hiratsukae.</title>
        <authorList>
            <person name="Dos Santos R.A.C."/>
            <person name="Rivero-Menendez O."/>
            <person name="Steenwyk J.L."/>
            <person name="Mead M.E."/>
            <person name="Goldman G.H."/>
            <person name="Alastruey-Izquierdo A."/>
            <person name="Rokas A."/>
        </authorList>
    </citation>
    <scope>NUCLEOTIDE SEQUENCE</scope>
    <source>
        <strain evidence="8">CNM-CM5623</strain>
    </source>
</reference>
<dbReference type="SMART" id="SM00906">
    <property type="entry name" value="Fungal_trans"/>
    <property type="match status" value="1"/>
</dbReference>
<evidence type="ECO:0000256" key="2">
    <source>
        <dbReference type="ARBA" id="ARBA00022723"/>
    </source>
</evidence>
<evidence type="ECO:0000256" key="6">
    <source>
        <dbReference type="SAM" id="MobiDB-lite"/>
    </source>
</evidence>
<dbReference type="GO" id="GO:0008270">
    <property type="term" value="F:zinc ion binding"/>
    <property type="evidence" value="ECO:0007669"/>
    <property type="project" value="InterPro"/>
</dbReference>
<dbReference type="PANTHER" id="PTHR31001">
    <property type="entry name" value="UNCHARACTERIZED TRANSCRIPTIONAL REGULATORY PROTEIN"/>
    <property type="match status" value="1"/>
</dbReference>
<keyword evidence="3" id="KW-0805">Transcription regulation</keyword>
<dbReference type="EMBL" id="JACBAE010001221">
    <property type="protein sequence ID" value="KAF7170205.1"/>
    <property type="molecule type" value="Genomic_DNA"/>
</dbReference>
<organism evidence="8 9">
    <name type="scientific">Aspergillus felis</name>
    <dbReference type="NCBI Taxonomy" id="1287682"/>
    <lineage>
        <taxon>Eukaryota</taxon>
        <taxon>Fungi</taxon>
        <taxon>Dikarya</taxon>
        <taxon>Ascomycota</taxon>
        <taxon>Pezizomycotina</taxon>
        <taxon>Eurotiomycetes</taxon>
        <taxon>Eurotiomycetidae</taxon>
        <taxon>Eurotiales</taxon>
        <taxon>Aspergillaceae</taxon>
        <taxon>Aspergillus</taxon>
        <taxon>Aspergillus subgen. Fumigati</taxon>
    </lineage>
</organism>
<evidence type="ECO:0000256" key="4">
    <source>
        <dbReference type="ARBA" id="ARBA00023163"/>
    </source>
</evidence>
<comment type="caution">
    <text evidence="8">The sequence shown here is derived from an EMBL/GenBank/DDBJ whole genome shotgun (WGS) entry which is preliminary data.</text>
</comment>
<dbReference type="PANTHER" id="PTHR31001:SF50">
    <property type="entry name" value="ZN(II)2CYS6 TRANSCRIPTION FACTOR (EUROFUNG)"/>
    <property type="match status" value="1"/>
</dbReference>
<evidence type="ECO:0000256" key="5">
    <source>
        <dbReference type="ARBA" id="ARBA00023242"/>
    </source>
</evidence>
<comment type="subcellular location">
    <subcellularLocation>
        <location evidence="1">Nucleus</location>
    </subcellularLocation>
</comment>
<evidence type="ECO:0000259" key="7">
    <source>
        <dbReference type="SMART" id="SM00906"/>
    </source>
</evidence>
<evidence type="ECO:0000313" key="8">
    <source>
        <dbReference type="EMBL" id="KAF7170205.1"/>
    </source>
</evidence>
<dbReference type="Proteomes" id="UP000654922">
    <property type="component" value="Unassembled WGS sequence"/>
</dbReference>
<dbReference type="AlphaFoldDB" id="A0A8H6QAL1"/>
<name>A0A8H6QAL1_9EURO</name>
<keyword evidence="2" id="KW-0479">Metal-binding</keyword>
<dbReference type="GO" id="GO:0006351">
    <property type="term" value="P:DNA-templated transcription"/>
    <property type="evidence" value="ECO:0007669"/>
    <property type="project" value="InterPro"/>
</dbReference>
<protein>
    <recommendedName>
        <fullName evidence="7">Xylanolytic transcriptional activator regulatory domain-containing protein</fullName>
    </recommendedName>
</protein>
<keyword evidence="4" id="KW-0804">Transcription</keyword>
<accession>A0A8H6QAL1</accession>
<evidence type="ECO:0000256" key="3">
    <source>
        <dbReference type="ARBA" id="ARBA00023015"/>
    </source>
</evidence>
<proteinExistence type="predicted"/>